<dbReference type="EnsemblMetazoa" id="ISCW011256-RA">
    <property type="protein sequence ID" value="ISCW011256-PA"/>
    <property type="gene ID" value="ISCW011256"/>
</dbReference>
<protein>
    <submittedName>
        <fullName evidence="2 3">Uncharacterized protein</fullName>
    </submittedName>
</protein>
<feature type="compositionally biased region" description="Low complexity" evidence="1">
    <location>
        <begin position="51"/>
        <end position="60"/>
    </location>
</feature>
<evidence type="ECO:0000313" key="2">
    <source>
        <dbReference type="EMBL" id="EEC13519.1"/>
    </source>
</evidence>
<sequence length="144" mass="15566">HNELRVPPEPVPAATSAGVLPPSAASALRQRVCPSAATGWRHLPTSAPTGSSAPLPAQSAPAVWRERLRPATPSSAYHRDCPGEERRRLCQGLLHLRALHDPVLLLLLRLNLAFNRCDIFFKHRPSKSAKLSGLLVYDSGSSSL</sequence>
<keyword evidence="4" id="KW-1185">Reference proteome</keyword>
<organism>
    <name type="scientific">Ixodes scapularis</name>
    <name type="common">Black-legged tick</name>
    <name type="synonym">Deer tick</name>
    <dbReference type="NCBI Taxonomy" id="6945"/>
    <lineage>
        <taxon>Eukaryota</taxon>
        <taxon>Metazoa</taxon>
        <taxon>Ecdysozoa</taxon>
        <taxon>Arthropoda</taxon>
        <taxon>Chelicerata</taxon>
        <taxon>Arachnida</taxon>
        <taxon>Acari</taxon>
        <taxon>Parasitiformes</taxon>
        <taxon>Ixodida</taxon>
        <taxon>Ixodoidea</taxon>
        <taxon>Ixodidae</taxon>
        <taxon>Ixodinae</taxon>
        <taxon>Ixodes</taxon>
    </lineage>
</organism>
<dbReference type="EMBL" id="ABJB010224991">
    <property type="status" value="NOT_ANNOTATED_CDS"/>
    <property type="molecule type" value="Genomic_DNA"/>
</dbReference>
<proteinExistence type="predicted"/>
<evidence type="ECO:0000313" key="4">
    <source>
        <dbReference type="Proteomes" id="UP000001555"/>
    </source>
</evidence>
<evidence type="ECO:0000256" key="1">
    <source>
        <dbReference type="SAM" id="MobiDB-lite"/>
    </source>
</evidence>
<dbReference type="PaxDb" id="6945-B7Q3U7"/>
<dbReference type="EMBL" id="DS851954">
    <property type="protein sequence ID" value="EEC13519.1"/>
    <property type="molecule type" value="Genomic_DNA"/>
</dbReference>
<accession>B7Q3U7</accession>
<name>B7Q3U7_IXOSC</name>
<dbReference type="Proteomes" id="UP000001555">
    <property type="component" value="Unassembled WGS sequence"/>
</dbReference>
<dbReference type="InParanoid" id="B7Q3U7"/>
<dbReference type="VEuPathDB" id="VectorBase:ISCW011256"/>
<reference evidence="2 4" key="1">
    <citation type="submission" date="2008-03" db="EMBL/GenBank/DDBJ databases">
        <title>Annotation of Ixodes scapularis.</title>
        <authorList>
            <consortium name="Ixodes scapularis Genome Project Consortium"/>
            <person name="Caler E."/>
            <person name="Hannick L.I."/>
            <person name="Bidwell S."/>
            <person name="Joardar V."/>
            <person name="Thiagarajan M."/>
            <person name="Amedeo P."/>
            <person name="Galinsky K.J."/>
            <person name="Schobel S."/>
            <person name="Inman J."/>
            <person name="Hostetler J."/>
            <person name="Miller J."/>
            <person name="Hammond M."/>
            <person name="Megy K."/>
            <person name="Lawson D."/>
            <person name="Kodira C."/>
            <person name="Sutton G."/>
            <person name="Meyer J."/>
            <person name="Hill C.A."/>
            <person name="Birren B."/>
            <person name="Nene V."/>
            <person name="Collins F."/>
            <person name="Alarcon-Chaidez F."/>
            <person name="Wikel S."/>
            <person name="Strausberg R."/>
        </authorList>
    </citation>
    <scope>NUCLEOTIDE SEQUENCE [LARGE SCALE GENOMIC DNA]</scope>
    <source>
        <strain evidence="4">Wikel</strain>
        <strain evidence="2">Wikel colony</strain>
    </source>
</reference>
<feature type="region of interest" description="Disordered" evidence="1">
    <location>
        <begin position="39"/>
        <end position="60"/>
    </location>
</feature>
<dbReference type="KEGG" id="isc:8035491"/>
<dbReference type="EMBL" id="ABJB010927964">
    <property type="status" value="NOT_ANNOTATED_CDS"/>
    <property type="molecule type" value="Genomic_DNA"/>
</dbReference>
<reference evidence="3" key="2">
    <citation type="submission" date="2020-05" db="UniProtKB">
        <authorList>
            <consortium name="EnsemblMetazoa"/>
        </authorList>
    </citation>
    <scope>IDENTIFICATION</scope>
    <source>
        <strain evidence="3">wikel</strain>
    </source>
</reference>
<evidence type="ECO:0000313" key="3">
    <source>
        <dbReference type="EnsemblMetazoa" id="ISCW011256-PA"/>
    </source>
</evidence>
<feature type="non-terminal residue" evidence="2">
    <location>
        <position position="1"/>
    </location>
</feature>
<dbReference type="AlphaFoldDB" id="B7Q3U7"/>
<gene>
    <name evidence="3" type="primary">8035491</name>
    <name evidence="2" type="ORF">IscW_ISCW011256</name>
</gene>
<dbReference type="VEuPathDB" id="VectorBase:ISCI011256"/>
<dbReference type="HOGENOM" id="CLU_1801279_0_0_1"/>